<feature type="signal peptide" evidence="1">
    <location>
        <begin position="1"/>
        <end position="24"/>
    </location>
</feature>
<sequence length="301" mass="32611">MLDRFNILLRLLLVFYTTLASANAAQQEPLALQTAGYKVGDKIPVTCLNRTIDTGEHITDEAGQLSYIPFFTCNETGRPLELLFGIEKEINCTLDFIDDPFFHLLEFYVHNDAPLTCRIPSKPLPPSALKEEFEKGAVDKTDGQGSLSEIYTPLVVALAGTLQRSHLHVATNLNVLLHAAPKSIAPGTIAAATAYSISRDPPKRLAIGDSFPLQFSIRWYPNTSLPSGWTGVGGHLTFSTLVYCALSALASAAICVSYFRGVELPRRLKSHGKDRLGGVERGGLGGYGLSNGYGYGVGKHD</sequence>
<keyword evidence="1" id="KW-0732">Signal</keyword>
<evidence type="ECO:0000313" key="2">
    <source>
        <dbReference type="EMBL" id="WPG98809.1"/>
    </source>
</evidence>
<dbReference type="EMBL" id="CP138581">
    <property type="protein sequence ID" value="WPG98809.1"/>
    <property type="molecule type" value="Genomic_DNA"/>
</dbReference>
<organism evidence="2 3">
    <name type="scientific">Acrodontium crateriforme</name>
    <dbReference type="NCBI Taxonomy" id="150365"/>
    <lineage>
        <taxon>Eukaryota</taxon>
        <taxon>Fungi</taxon>
        <taxon>Dikarya</taxon>
        <taxon>Ascomycota</taxon>
        <taxon>Pezizomycotina</taxon>
        <taxon>Dothideomycetes</taxon>
        <taxon>Dothideomycetidae</taxon>
        <taxon>Mycosphaerellales</taxon>
        <taxon>Teratosphaeriaceae</taxon>
        <taxon>Acrodontium</taxon>
    </lineage>
</organism>
<name>A0AAQ3LZL1_9PEZI</name>
<dbReference type="Proteomes" id="UP001303373">
    <property type="component" value="Chromosome 2"/>
</dbReference>
<dbReference type="PANTHER" id="PTHR40368">
    <property type="entry name" value="YALI0F14399P"/>
    <property type="match status" value="1"/>
</dbReference>
<proteinExistence type="predicted"/>
<feature type="chain" id="PRO_5042932638" evidence="1">
    <location>
        <begin position="25"/>
        <end position="301"/>
    </location>
</feature>
<reference evidence="2 3" key="1">
    <citation type="submission" date="2023-11" db="EMBL/GenBank/DDBJ databases">
        <title>An acidophilic fungus is an integral part of prey digestion in a carnivorous sundew plant.</title>
        <authorList>
            <person name="Tsai I.J."/>
        </authorList>
    </citation>
    <scope>NUCLEOTIDE SEQUENCE [LARGE SCALE GENOMIC DNA]</scope>
    <source>
        <strain evidence="2">169a</strain>
    </source>
</reference>
<keyword evidence="3" id="KW-1185">Reference proteome</keyword>
<evidence type="ECO:0000313" key="3">
    <source>
        <dbReference type="Proteomes" id="UP001303373"/>
    </source>
</evidence>
<gene>
    <name evidence="2" type="ORF">R9X50_00160500</name>
</gene>
<accession>A0AAQ3LZL1</accession>
<evidence type="ECO:0000256" key="1">
    <source>
        <dbReference type="SAM" id="SignalP"/>
    </source>
</evidence>
<protein>
    <submittedName>
        <fullName evidence="2">Uncharacterized protein</fullName>
    </submittedName>
</protein>
<dbReference type="PANTHER" id="PTHR40368:SF1">
    <property type="entry name" value="YALI0F14399P"/>
    <property type="match status" value="1"/>
</dbReference>
<dbReference type="AlphaFoldDB" id="A0AAQ3LZL1"/>